<feature type="compositionally biased region" description="Acidic residues" evidence="1">
    <location>
        <begin position="66"/>
        <end position="75"/>
    </location>
</feature>
<feature type="region of interest" description="Disordered" evidence="1">
    <location>
        <begin position="30"/>
        <end position="100"/>
    </location>
</feature>
<organism evidence="2 3">
    <name type="scientific">Pristionchus pacificus</name>
    <name type="common">Parasitic nematode worm</name>
    <dbReference type="NCBI Taxonomy" id="54126"/>
    <lineage>
        <taxon>Eukaryota</taxon>
        <taxon>Metazoa</taxon>
        <taxon>Ecdysozoa</taxon>
        <taxon>Nematoda</taxon>
        <taxon>Chromadorea</taxon>
        <taxon>Rhabditida</taxon>
        <taxon>Rhabditina</taxon>
        <taxon>Diplogasteromorpha</taxon>
        <taxon>Diplogasteroidea</taxon>
        <taxon>Neodiplogasteridae</taxon>
        <taxon>Pristionchus</taxon>
    </lineage>
</organism>
<dbReference type="EnsemblMetazoa" id="PPA37044.1">
    <property type="protein sequence ID" value="PPA37044.1"/>
    <property type="gene ID" value="WBGene00275413"/>
</dbReference>
<gene>
    <name evidence="2" type="primary">WBGene00275413</name>
</gene>
<reference evidence="2" key="2">
    <citation type="submission" date="2022-06" db="UniProtKB">
        <authorList>
            <consortium name="EnsemblMetazoa"/>
        </authorList>
    </citation>
    <scope>IDENTIFICATION</scope>
    <source>
        <strain evidence="2">PS312</strain>
    </source>
</reference>
<dbReference type="AlphaFoldDB" id="A0A2A6BER8"/>
<sequence>MPATPNSIVWLQQRLRAIFQPPLLAIMAPASPTAGRRRLPPPPLHRRDRSRLPLRGGLGDLRPRDDDEDDDEEDDERRRLARRDPLQPLQLPADFNVPEPAVVIDEDDGRMEMEVDEDDDEPVTSSGVSGYDTAVSRQASSASPAPSAGLRSPSPSPSLSSASTPSLLSVPSSSASSRSSSSSSSSRSPSPVAARLRPRAPAVPAAARPPAVRPPLRPAAPVRAPIRAAARHLGRSLRAASLRADVRSMPSAGKLPACKRAVCQSDPAVGVTTSDVVLYGKIRRERERVEACVEERIVRCDAIDALSHYTVTAARAVTKMRHYAHSLQEAGVVLSDLILSANRRGAARLSHAELDELKKARELMKVARAGTLRWRAL</sequence>
<name>A0A2A6BER8_PRIPA</name>
<proteinExistence type="predicted"/>
<feature type="compositionally biased region" description="Low complexity" evidence="1">
    <location>
        <begin position="134"/>
        <end position="210"/>
    </location>
</feature>
<feature type="compositionally biased region" description="Basic residues" evidence="1">
    <location>
        <begin position="35"/>
        <end position="49"/>
    </location>
</feature>
<evidence type="ECO:0000256" key="1">
    <source>
        <dbReference type="SAM" id="MobiDB-lite"/>
    </source>
</evidence>
<feature type="region of interest" description="Disordered" evidence="1">
    <location>
        <begin position="114"/>
        <end position="219"/>
    </location>
</feature>
<feature type="compositionally biased region" description="Basic and acidic residues" evidence="1">
    <location>
        <begin position="76"/>
        <end position="85"/>
    </location>
</feature>
<keyword evidence="3" id="KW-1185">Reference proteome</keyword>
<evidence type="ECO:0000313" key="3">
    <source>
        <dbReference type="Proteomes" id="UP000005239"/>
    </source>
</evidence>
<evidence type="ECO:0000313" key="2">
    <source>
        <dbReference type="EnsemblMetazoa" id="PPA37044.1"/>
    </source>
</evidence>
<protein>
    <submittedName>
        <fullName evidence="2">Uncharacterized protein</fullName>
    </submittedName>
</protein>
<dbReference type="Proteomes" id="UP000005239">
    <property type="component" value="Unassembled WGS sequence"/>
</dbReference>
<reference evidence="3" key="1">
    <citation type="journal article" date="2008" name="Nat. Genet.">
        <title>The Pristionchus pacificus genome provides a unique perspective on nematode lifestyle and parasitism.</title>
        <authorList>
            <person name="Dieterich C."/>
            <person name="Clifton S.W."/>
            <person name="Schuster L.N."/>
            <person name="Chinwalla A."/>
            <person name="Delehaunty K."/>
            <person name="Dinkelacker I."/>
            <person name="Fulton L."/>
            <person name="Fulton R."/>
            <person name="Godfrey J."/>
            <person name="Minx P."/>
            <person name="Mitreva M."/>
            <person name="Roeseler W."/>
            <person name="Tian H."/>
            <person name="Witte H."/>
            <person name="Yang S.P."/>
            <person name="Wilson R.K."/>
            <person name="Sommer R.J."/>
        </authorList>
    </citation>
    <scope>NUCLEOTIDE SEQUENCE [LARGE SCALE GENOMIC DNA]</scope>
    <source>
        <strain evidence="3">PS312</strain>
    </source>
</reference>
<accession>A0A8R1YPG6</accession>
<accession>A0A2A6BER8</accession>